<accession>A0A1M3TR23</accession>
<evidence type="ECO:0000259" key="1">
    <source>
        <dbReference type="PROSITE" id="PS50011"/>
    </source>
</evidence>
<gene>
    <name evidence="2" type="ORF">ASPFODRAFT_30214</name>
</gene>
<reference evidence="3" key="1">
    <citation type="journal article" date="2017" name="Genome Biol.">
        <title>Comparative genomics reveals high biological diversity and specific adaptations in the industrially and medically important fungal genus Aspergillus.</title>
        <authorList>
            <person name="de Vries R.P."/>
            <person name="Riley R."/>
            <person name="Wiebenga A."/>
            <person name="Aguilar-Osorio G."/>
            <person name="Amillis S."/>
            <person name="Uchima C.A."/>
            <person name="Anderluh G."/>
            <person name="Asadollahi M."/>
            <person name="Askin M."/>
            <person name="Barry K."/>
            <person name="Battaglia E."/>
            <person name="Bayram O."/>
            <person name="Benocci T."/>
            <person name="Braus-Stromeyer S.A."/>
            <person name="Caldana C."/>
            <person name="Canovas D."/>
            <person name="Cerqueira G.C."/>
            <person name="Chen F."/>
            <person name="Chen W."/>
            <person name="Choi C."/>
            <person name="Clum A."/>
            <person name="Dos Santos R.A."/>
            <person name="Damasio A.R."/>
            <person name="Diallinas G."/>
            <person name="Emri T."/>
            <person name="Fekete E."/>
            <person name="Flipphi M."/>
            <person name="Freyberg S."/>
            <person name="Gallo A."/>
            <person name="Gournas C."/>
            <person name="Habgood R."/>
            <person name="Hainaut M."/>
            <person name="Harispe M.L."/>
            <person name="Henrissat B."/>
            <person name="Hilden K.S."/>
            <person name="Hope R."/>
            <person name="Hossain A."/>
            <person name="Karabika E."/>
            <person name="Karaffa L."/>
            <person name="Karanyi Z."/>
            <person name="Krasevec N."/>
            <person name="Kuo A."/>
            <person name="Kusch H."/>
            <person name="LaButti K."/>
            <person name="Lagendijk E.L."/>
            <person name="Lapidus A."/>
            <person name="Levasseur A."/>
            <person name="Lindquist E."/>
            <person name="Lipzen A."/>
            <person name="Logrieco A.F."/>
            <person name="MacCabe A."/>
            <person name="Maekelae M.R."/>
            <person name="Malavazi I."/>
            <person name="Melin P."/>
            <person name="Meyer V."/>
            <person name="Mielnichuk N."/>
            <person name="Miskei M."/>
            <person name="Molnar A.P."/>
            <person name="Mule G."/>
            <person name="Ngan C.Y."/>
            <person name="Orejas M."/>
            <person name="Orosz E."/>
            <person name="Ouedraogo J.P."/>
            <person name="Overkamp K.M."/>
            <person name="Park H.-S."/>
            <person name="Perrone G."/>
            <person name="Piumi F."/>
            <person name="Punt P.J."/>
            <person name="Ram A.F."/>
            <person name="Ramon A."/>
            <person name="Rauscher S."/>
            <person name="Record E."/>
            <person name="Riano-Pachon D.M."/>
            <person name="Robert V."/>
            <person name="Roehrig J."/>
            <person name="Ruller R."/>
            <person name="Salamov A."/>
            <person name="Salih N.S."/>
            <person name="Samson R.A."/>
            <person name="Sandor E."/>
            <person name="Sanguinetti M."/>
            <person name="Schuetze T."/>
            <person name="Sepcic K."/>
            <person name="Shelest E."/>
            <person name="Sherlock G."/>
            <person name="Sophianopoulou V."/>
            <person name="Squina F.M."/>
            <person name="Sun H."/>
            <person name="Susca A."/>
            <person name="Todd R.B."/>
            <person name="Tsang A."/>
            <person name="Unkles S.E."/>
            <person name="van de Wiele N."/>
            <person name="van Rossen-Uffink D."/>
            <person name="Oliveira J.V."/>
            <person name="Vesth T.C."/>
            <person name="Visser J."/>
            <person name="Yu J.-H."/>
            <person name="Zhou M."/>
            <person name="Andersen M.R."/>
            <person name="Archer D.B."/>
            <person name="Baker S.E."/>
            <person name="Benoit I."/>
            <person name="Brakhage A.A."/>
            <person name="Braus G.H."/>
            <person name="Fischer R."/>
            <person name="Frisvad J.C."/>
            <person name="Goldman G.H."/>
            <person name="Houbraken J."/>
            <person name="Oakley B."/>
            <person name="Pocsi I."/>
            <person name="Scazzocchio C."/>
            <person name="Seiboth B."/>
            <person name="vanKuyk P.A."/>
            <person name="Wortman J."/>
            <person name="Dyer P.S."/>
            <person name="Grigoriev I.V."/>
        </authorList>
    </citation>
    <scope>NUCLEOTIDE SEQUENCE [LARGE SCALE GENOMIC DNA]</scope>
    <source>
        <strain evidence="3">CBS 106.47</strain>
    </source>
</reference>
<protein>
    <recommendedName>
        <fullName evidence="1">Protein kinase domain-containing protein</fullName>
    </recommendedName>
</protein>
<dbReference type="InterPro" id="IPR011009">
    <property type="entry name" value="Kinase-like_dom_sf"/>
</dbReference>
<dbReference type="InterPro" id="IPR000719">
    <property type="entry name" value="Prot_kinase_dom"/>
</dbReference>
<proteinExistence type="predicted"/>
<organism evidence="2 3">
    <name type="scientific">Aspergillus luchuensis (strain CBS 106.47)</name>
    <dbReference type="NCBI Taxonomy" id="1137211"/>
    <lineage>
        <taxon>Eukaryota</taxon>
        <taxon>Fungi</taxon>
        <taxon>Dikarya</taxon>
        <taxon>Ascomycota</taxon>
        <taxon>Pezizomycotina</taxon>
        <taxon>Eurotiomycetes</taxon>
        <taxon>Eurotiomycetidae</taxon>
        <taxon>Eurotiales</taxon>
        <taxon>Aspergillaceae</taxon>
        <taxon>Aspergillus</taxon>
        <taxon>Aspergillus subgen. Circumdati</taxon>
    </lineage>
</organism>
<dbReference type="AlphaFoldDB" id="A0A1M3TR23"/>
<dbReference type="GO" id="GO:0005524">
    <property type="term" value="F:ATP binding"/>
    <property type="evidence" value="ECO:0007669"/>
    <property type="project" value="InterPro"/>
</dbReference>
<dbReference type="OrthoDB" id="4062651at2759"/>
<dbReference type="Proteomes" id="UP000184063">
    <property type="component" value="Unassembled WGS sequence"/>
</dbReference>
<evidence type="ECO:0000313" key="2">
    <source>
        <dbReference type="EMBL" id="OJZ89280.1"/>
    </source>
</evidence>
<dbReference type="GO" id="GO:0004672">
    <property type="term" value="F:protein kinase activity"/>
    <property type="evidence" value="ECO:0007669"/>
    <property type="project" value="InterPro"/>
</dbReference>
<evidence type="ECO:0000313" key="3">
    <source>
        <dbReference type="Proteomes" id="UP000184063"/>
    </source>
</evidence>
<feature type="domain" description="Protein kinase" evidence="1">
    <location>
        <begin position="129"/>
        <end position="313"/>
    </location>
</feature>
<dbReference type="Pfam" id="PF00069">
    <property type="entry name" value="Pkinase"/>
    <property type="match status" value="1"/>
</dbReference>
<dbReference type="VEuPathDB" id="FungiDB:ASPFODRAFT_30214"/>
<sequence length="313" mass="35377">MYGVSTYAELTILCYGKRFHITISAENLQGDPNVEGEYLSLLRKLDSDEPFEQNDDVGDPIEELCFWIAFKCNSEMRVLGSERQPQLHTLYDWFYPDTLILTPKIIDGRLNVQSSTPSQQFLQEFTPNVELPSSIADFGIPVVPPSKGETYLNERGMPRFFKAAHVSENANREISVLLRIQKLGLSCIIRAPTIHEFVDFQSGTSRISGILMNYIDHREILGYIDIPSTPLSVRINWINQIRNMIEKLHAAGIVRGDAKPDNILVGADDNFWIIDFGGGYTHGWVDEDKEGTMEGDSQALSRIVNFLLDKSSE</sequence>
<dbReference type="SUPFAM" id="SSF56112">
    <property type="entry name" value="Protein kinase-like (PK-like)"/>
    <property type="match status" value="1"/>
</dbReference>
<dbReference type="EMBL" id="KV878238">
    <property type="protein sequence ID" value="OJZ89280.1"/>
    <property type="molecule type" value="Genomic_DNA"/>
</dbReference>
<dbReference type="Gene3D" id="1.10.510.10">
    <property type="entry name" value="Transferase(Phosphotransferase) domain 1"/>
    <property type="match status" value="1"/>
</dbReference>
<dbReference type="PROSITE" id="PS50011">
    <property type="entry name" value="PROTEIN_KINASE_DOM"/>
    <property type="match status" value="1"/>
</dbReference>
<name>A0A1M3TR23_ASPLC</name>